<feature type="signal peptide" evidence="1">
    <location>
        <begin position="1"/>
        <end position="23"/>
    </location>
</feature>
<feature type="non-terminal residue" evidence="2">
    <location>
        <position position="1"/>
    </location>
</feature>
<name>A0AAD4PHV7_9MUSC</name>
<sequence>CDASMTRALIAGILLAFVASIHGTMIYPELAPTPVTFLCAFGIPVEDLAFETVISGYALRMQYFLPNNASQLTRIYLKPQPLTDRRRKEGGNLAATYRWIIYRGIEMVLQHLGLPGHSCLLRVICEHAALPLSHESGLLGELFHIILTPSSSNDRLGKRSNRVYHTAERLGRRGGSCEALYASRCPRSPMDLISILL</sequence>
<dbReference type="AlphaFoldDB" id="A0AAD4PHV7"/>
<keyword evidence="3" id="KW-1185">Reference proteome</keyword>
<dbReference type="EMBL" id="JAJJHW010003409">
    <property type="protein sequence ID" value="KAH8360099.1"/>
    <property type="molecule type" value="Genomic_DNA"/>
</dbReference>
<evidence type="ECO:0000313" key="3">
    <source>
        <dbReference type="Proteomes" id="UP001200034"/>
    </source>
</evidence>
<reference evidence="2" key="1">
    <citation type="journal article" date="2021" name="Mol. Ecol. Resour.">
        <title>Phylogenomic analyses of the genus Drosophila reveals genomic signals of climate adaptation.</title>
        <authorList>
            <person name="Li F."/>
            <person name="Rane R.V."/>
            <person name="Luria V."/>
            <person name="Xiong Z."/>
            <person name="Chen J."/>
            <person name="Li Z."/>
            <person name="Catullo R.A."/>
            <person name="Griffin P.C."/>
            <person name="Schiffer M."/>
            <person name="Pearce S."/>
            <person name="Lee S.F."/>
            <person name="McElroy K."/>
            <person name="Stocker A."/>
            <person name="Shirriffs J."/>
            <person name="Cockerell F."/>
            <person name="Coppin C."/>
            <person name="Sgro C.M."/>
            <person name="Karger A."/>
            <person name="Cain J.W."/>
            <person name="Weber J.A."/>
            <person name="Santpere G."/>
            <person name="Kirschner M.W."/>
            <person name="Hoffmann A.A."/>
            <person name="Oakeshott J.G."/>
            <person name="Zhang G."/>
        </authorList>
    </citation>
    <scope>NUCLEOTIDE SEQUENCE</scope>
    <source>
        <strain evidence="2">BGI-SZ-2011g</strain>
    </source>
</reference>
<dbReference type="InterPro" id="IPR006631">
    <property type="entry name" value="DM4_12"/>
</dbReference>
<accession>A0AAD4PHV7</accession>
<gene>
    <name evidence="2" type="ORF">KR093_010803</name>
</gene>
<dbReference type="PANTHER" id="PTHR21398:SF21">
    <property type="entry name" value="AGAP004005-PA"/>
    <property type="match status" value="1"/>
</dbReference>
<comment type="caution">
    <text evidence="2">The sequence shown here is derived from an EMBL/GenBank/DDBJ whole genome shotgun (WGS) entry which is preliminary data.</text>
</comment>
<evidence type="ECO:0000313" key="2">
    <source>
        <dbReference type="EMBL" id="KAH8360099.1"/>
    </source>
</evidence>
<evidence type="ECO:0000256" key="1">
    <source>
        <dbReference type="SAM" id="SignalP"/>
    </source>
</evidence>
<dbReference type="Proteomes" id="UP001200034">
    <property type="component" value="Unassembled WGS sequence"/>
</dbReference>
<dbReference type="PANTHER" id="PTHR21398">
    <property type="entry name" value="AGAP007094-PA"/>
    <property type="match status" value="1"/>
</dbReference>
<feature type="non-terminal residue" evidence="2">
    <location>
        <position position="197"/>
    </location>
</feature>
<proteinExistence type="predicted"/>
<keyword evidence="1" id="KW-0732">Signal</keyword>
<protein>
    <submittedName>
        <fullName evidence="2">Uncharacterized protein</fullName>
    </submittedName>
</protein>
<organism evidence="2 3">
    <name type="scientific">Drosophila rubida</name>
    <dbReference type="NCBI Taxonomy" id="30044"/>
    <lineage>
        <taxon>Eukaryota</taxon>
        <taxon>Metazoa</taxon>
        <taxon>Ecdysozoa</taxon>
        <taxon>Arthropoda</taxon>
        <taxon>Hexapoda</taxon>
        <taxon>Insecta</taxon>
        <taxon>Pterygota</taxon>
        <taxon>Neoptera</taxon>
        <taxon>Endopterygota</taxon>
        <taxon>Diptera</taxon>
        <taxon>Brachycera</taxon>
        <taxon>Muscomorpha</taxon>
        <taxon>Ephydroidea</taxon>
        <taxon>Drosophilidae</taxon>
        <taxon>Drosophila</taxon>
    </lineage>
</organism>
<dbReference type="Pfam" id="PF07841">
    <property type="entry name" value="DM4_12"/>
    <property type="match status" value="1"/>
</dbReference>
<feature type="chain" id="PRO_5041897213" evidence="1">
    <location>
        <begin position="24"/>
        <end position="197"/>
    </location>
</feature>
<dbReference type="SMART" id="SM00718">
    <property type="entry name" value="DM4_12"/>
    <property type="match status" value="1"/>
</dbReference>